<dbReference type="GO" id="GO:0005886">
    <property type="term" value="C:plasma membrane"/>
    <property type="evidence" value="ECO:0007669"/>
    <property type="project" value="TreeGrafter"/>
</dbReference>
<dbReference type="InterPro" id="IPR003439">
    <property type="entry name" value="ABC_transporter-like_ATP-bd"/>
</dbReference>
<dbReference type="InterPro" id="IPR027417">
    <property type="entry name" value="P-loop_NTPase"/>
</dbReference>
<feature type="domain" description="ABC transporter" evidence="3">
    <location>
        <begin position="11"/>
        <end position="227"/>
    </location>
</feature>
<proteinExistence type="predicted"/>
<dbReference type="Pfam" id="PF00005">
    <property type="entry name" value="ABC_tran"/>
    <property type="match status" value="1"/>
</dbReference>
<evidence type="ECO:0000313" key="4">
    <source>
        <dbReference type="EMBL" id="GIG47124.1"/>
    </source>
</evidence>
<keyword evidence="1" id="KW-0547">Nucleotide-binding</keyword>
<evidence type="ECO:0000256" key="1">
    <source>
        <dbReference type="ARBA" id="ARBA00022741"/>
    </source>
</evidence>
<dbReference type="Gene3D" id="3.40.50.300">
    <property type="entry name" value="P-loop containing nucleotide triphosphate hydrolases"/>
    <property type="match status" value="1"/>
</dbReference>
<keyword evidence="2" id="KW-0067">ATP-binding</keyword>
<dbReference type="RefSeq" id="WP_203848863.1">
    <property type="nucleotide sequence ID" value="NZ_BAAAVW010000017.1"/>
</dbReference>
<dbReference type="Proteomes" id="UP000660611">
    <property type="component" value="Unassembled WGS sequence"/>
</dbReference>
<dbReference type="SUPFAM" id="SSF52540">
    <property type="entry name" value="P-loop containing nucleoside triphosphate hydrolases"/>
    <property type="match status" value="1"/>
</dbReference>
<reference evidence="4" key="1">
    <citation type="submission" date="2021-01" db="EMBL/GenBank/DDBJ databases">
        <title>Whole genome shotgun sequence of Dactylosporangium siamense NBRC 106093.</title>
        <authorList>
            <person name="Komaki H."/>
            <person name="Tamura T."/>
        </authorList>
    </citation>
    <scope>NUCLEOTIDE SEQUENCE</scope>
    <source>
        <strain evidence="4">NBRC 106093</strain>
    </source>
</reference>
<gene>
    <name evidence="4" type="ORF">Dsi01nite_051650</name>
</gene>
<name>A0A919U915_9ACTN</name>
<dbReference type="GO" id="GO:0005524">
    <property type="term" value="F:ATP binding"/>
    <property type="evidence" value="ECO:0007669"/>
    <property type="project" value="UniProtKB-KW"/>
</dbReference>
<protein>
    <submittedName>
        <fullName evidence="4">ABC transporter</fullName>
    </submittedName>
</protein>
<evidence type="ECO:0000256" key="2">
    <source>
        <dbReference type="ARBA" id="ARBA00022840"/>
    </source>
</evidence>
<keyword evidence="5" id="KW-1185">Reference proteome</keyword>
<dbReference type="GO" id="GO:0016887">
    <property type="term" value="F:ATP hydrolysis activity"/>
    <property type="evidence" value="ECO:0007669"/>
    <property type="project" value="InterPro"/>
</dbReference>
<organism evidence="4 5">
    <name type="scientific">Dactylosporangium siamense</name>
    <dbReference type="NCBI Taxonomy" id="685454"/>
    <lineage>
        <taxon>Bacteria</taxon>
        <taxon>Bacillati</taxon>
        <taxon>Actinomycetota</taxon>
        <taxon>Actinomycetes</taxon>
        <taxon>Micromonosporales</taxon>
        <taxon>Micromonosporaceae</taxon>
        <taxon>Dactylosporangium</taxon>
    </lineage>
</organism>
<dbReference type="PROSITE" id="PS50893">
    <property type="entry name" value="ABC_TRANSPORTER_2"/>
    <property type="match status" value="1"/>
</dbReference>
<dbReference type="SMART" id="SM00382">
    <property type="entry name" value="AAA"/>
    <property type="match status" value="1"/>
</dbReference>
<dbReference type="PANTHER" id="PTHR24220">
    <property type="entry name" value="IMPORT ATP-BINDING PROTEIN"/>
    <property type="match status" value="1"/>
</dbReference>
<sequence length="227" mass="23559">MTSTEQGAGCVRVSRSYRVDGHLVPALVHVDVSAPAGMITAVIGPSGSGKSTLLRLLTGMDSPDEGTVTIAGQDIGALSAAGRARLRRSRLGLVRQDPGDNLLAYLTVRQHLRLAAQIRGVPEETGEALLAPLGIDGRVNHLPHQLSGGERQRVAIAFAAVGPPSVLVADEPTGQLDHGNVDAVVAALRVIADAGVAVVAATHDPAVWQRADRVVRLQAGRVVQEAT</sequence>
<accession>A0A919U915</accession>
<evidence type="ECO:0000259" key="3">
    <source>
        <dbReference type="PROSITE" id="PS50893"/>
    </source>
</evidence>
<dbReference type="AlphaFoldDB" id="A0A919U915"/>
<comment type="caution">
    <text evidence="4">The sequence shown here is derived from an EMBL/GenBank/DDBJ whole genome shotgun (WGS) entry which is preliminary data.</text>
</comment>
<dbReference type="EMBL" id="BONQ01000081">
    <property type="protein sequence ID" value="GIG47124.1"/>
    <property type="molecule type" value="Genomic_DNA"/>
</dbReference>
<dbReference type="GO" id="GO:0022857">
    <property type="term" value="F:transmembrane transporter activity"/>
    <property type="evidence" value="ECO:0007669"/>
    <property type="project" value="TreeGrafter"/>
</dbReference>
<evidence type="ECO:0000313" key="5">
    <source>
        <dbReference type="Proteomes" id="UP000660611"/>
    </source>
</evidence>
<dbReference type="InterPro" id="IPR015854">
    <property type="entry name" value="ABC_transpr_LolD-like"/>
</dbReference>
<dbReference type="InterPro" id="IPR003593">
    <property type="entry name" value="AAA+_ATPase"/>
</dbReference>